<dbReference type="InterPro" id="IPR001789">
    <property type="entry name" value="Sig_transdc_resp-reg_receiver"/>
</dbReference>
<keyword evidence="2" id="KW-0597">Phosphoprotein</keyword>
<evidence type="ECO:0000313" key="5">
    <source>
        <dbReference type="EMBL" id="MFC6647337.1"/>
    </source>
</evidence>
<dbReference type="EMBL" id="JBHSWI010000001">
    <property type="protein sequence ID" value="MFC6647337.1"/>
    <property type="molecule type" value="Genomic_DNA"/>
</dbReference>
<evidence type="ECO:0000256" key="2">
    <source>
        <dbReference type="PROSITE-ProRule" id="PRU00169"/>
    </source>
</evidence>
<protein>
    <submittedName>
        <fullName evidence="5">DNA-binding response regulator</fullName>
    </submittedName>
</protein>
<dbReference type="PROSITE" id="PS50043">
    <property type="entry name" value="HTH_LUXR_2"/>
    <property type="match status" value="1"/>
</dbReference>
<dbReference type="InterPro" id="IPR011006">
    <property type="entry name" value="CheY-like_superfamily"/>
</dbReference>
<feature type="domain" description="Response regulatory" evidence="4">
    <location>
        <begin position="8"/>
        <end position="120"/>
    </location>
</feature>
<dbReference type="PRINTS" id="PR00038">
    <property type="entry name" value="HTHLUXR"/>
</dbReference>
<keyword evidence="1 5" id="KW-0238">DNA-binding</keyword>
<evidence type="ECO:0000313" key="6">
    <source>
        <dbReference type="Proteomes" id="UP001596391"/>
    </source>
</evidence>
<dbReference type="SUPFAM" id="SSF52172">
    <property type="entry name" value="CheY-like"/>
    <property type="match status" value="1"/>
</dbReference>
<dbReference type="InterPro" id="IPR000792">
    <property type="entry name" value="Tscrpt_reg_LuxR_C"/>
</dbReference>
<evidence type="ECO:0000256" key="1">
    <source>
        <dbReference type="ARBA" id="ARBA00023125"/>
    </source>
</evidence>
<evidence type="ECO:0000259" key="4">
    <source>
        <dbReference type="PROSITE" id="PS50110"/>
    </source>
</evidence>
<organism evidence="5 6">
    <name type="scientific">Granulicella cerasi</name>
    <dbReference type="NCBI Taxonomy" id="741063"/>
    <lineage>
        <taxon>Bacteria</taxon>
        <taxon>Pseudomonadati</taxon>
        <taxon>Acidobacteriota</taxon>
        <taxon>Terriglobia</taxon>
        <taxon>Terriglobales</taxon>
        <taxon>Acidobacteriaceae</taxon>
        <taxon>Granulicella</taxon>
    </lineage>
</organism>
<dbReference type="PANTHER" id="PTHR45566">
    <property type="entry name" value="HTH-TYPE TRANSCRIPTIONAL REGULATOR YHJB-RELATED"/>
    <property type="match status" value="1"/>
</dbReference>
<dbReference type="PANTHER" id="PTHR45566:SF2">
    <property type="entry name" value="NARL SUBFAMILY"/>
    <property type="match status" value="1"/>
</dbReference>
<gene>
    <name evidence="5" type="ORF">ACFQBQ_17520</name>
</gene>
<keyword evidence="6" id="KW-1185">Reference proteome</keyword>
<dbReference type="SUPFAM" id="SSF46894">
    <property type="entry name" value="C-terminal effector domain of the bipartite response regulators"/>
    <property type="match status" value="1"/>
</dbReference>
<name>A0ABW1ZD44_9BACT</name>
<feature type="domain" description="HTH luxR-type" evidence="3">
    <location>
        <begin position="148"/>
        <end position="213"/>
    </location>
</feature>
<dbReference type="Gene3D" id="3.40.50.2300">
    <property type="match status" value="1"/>
</dbReference>
<dbReference type="CDD" id="cd06170">
    <property type="entry name" value="LuxR_C_like"/>
    <property type="match status" value="1"/>
</dbReference>
<feature type="modified residue" description="4-aspartylphosphate" evidence="2">
    <location>
        <position position="55"/>
    </location>
</feature>
<sequence length="216" mass="23418">MQADMNQRIGILASDPLRSIGLESILNEIDGLEAVILSPAHLWKQLATLSALVLDTRMSNGQLPEMLSRIRRESPQSKVVVVGASVEPLHVQAVIGAGAKGYLAETASESEFRMAMEVVLDGSVWAPRKVLARLLEEGGTSSSKTATGLSVASKMTPREHEVLRLLKDGKSNRDIAQALGIDETTVKAHLGRMLRKTGTANRVELTLRAMEEEERA</sequence>
<dbReference type="SMART" id="SM00421">
    <property type="entry name" value="HTH_LUXR"/>
    <property type="match status" value="1"/>
</dbReference>
<dbReference type="PROSITE" id="PS50110">
    <property type="entry name" value="RESPONSE_REGULATORY"/>
    <property type="match status" value="1"/>
</dbReference>
<comment type="caution">
    <text evidence="5">The sequence shown here is derived from an EMBL/GenBank/DDBJ whole genome shotgun (WGS) entry which is preliminary data.</text>
</comment>
<proteinExistence type="predicted"/>
<dbReference type="Pfam" id="PF00196">
    <property type="entry name" value="GerE"/>
    <property type="match status" value="1"/>
</dbReference>
<dbReference type="GO" id="GO:0003677">
    <property type="term" value="F:DNA binding"/>
    <property type="evidence" value="ECO:0007669"/>
    <property type="project" value="UniProtKB-KW"/>
</dbReference>
<dbReference type="Proteomes" id="UP001596391">
    <property type="component" value="Unassembled WGS sequence"/>
</dbReference>
<evidence type="ECO:0000259" key="3">
    <source>
        <dbReference type="PROSITE" id="PS50043"/>
    </source>
</evidence>
<reference evidence="6" key="1">
    <citation type="journal article" date="2019" name="Int. J. Syst. Evol. Microbiol.">
        <title>The Global Catalogue of Microorganisms (GCM) 10K type strain sequencing project: providing services to taxonomists for standard genome sequencing and annotation.</title>
        <authorList>
            <consortium name="The Broad Institute Genomics Platform"/>
            <consortium name="The Broad Institute Genome Sequencing Center for Infectious Disease"/>
            <person name="Wu L."/>
            <person name="Ma J."/>
        </authorList>
    </citation>
    <scope>NUCLEOTIDE SEQUENCE [LARGE SCALE GENOMIC DNA]</scope>
    <source>
        <strain evidence="6">CGMCC 1.16026</strain>
    </source>
</reference>
<accession>A0ABW1ZD44</accession>
<dbReference type="PROSITE" id="PS00622">
    <property type="entry name" value="HTH_LUXR_1"/>
    <property type="match status" value="1"/>
</dbReference>
<dbReference type="InterPro" id="IPR051015">
    <property type="entry name" value="EvgA-like"/>
</dbReference>
<dbReference type="InterPro" id="IPR016032">
    <property type="entry name" value="Sig_transdc_resp-reg_C-effctor"/>
</dbReference>